<comment type="catalytic activity">
    <reaction evidence="15">
        <text>3-dehydro-6-deoxoteasterone + reduced [NADPH--hemoprotein reductase] + O2 = 3-dehydro-6alpha-hydroxyteasterone + oxidized [NADPH--hemoprotein reductase] + H2O + H(+)</text>
        <dbReference type="Rhea" id="RHEA:69947"/>
        <dbReference type="Rhea" id="RHEA-COMP:11964"/>
        <dbReference type="Rhea" id="RHEA-COMP:11965"/>
        <dbReference type="ChEBI" id="CHEBI:15377"/>
        <dbReference type="ChEBI" id="CHEBI:15378"/>
        <dbReference type="ChEBI" id="CHEBI:15379"/>
        <dbReference type="ChEBI" id="CHEBI:20710"/>
        <dbReference type="ChEBI" id="CHEBI:57618"/>
        <dbReference type="ChEBI" id="CHEBI:58210"/>
        <dbReference type="ChEBI" id="CHEBI:188496"/>
    </reaction>
    <physiologicalReaction direction="left-to-right" evidence="15">
        <dbReference type="Rhea" id="RHEA:69948"/>
    </physiologicalReaction>
</comment>
<evidence type="ECO:0000256" key="23">
    <source>
        <dbReference type="ARBA" id="ARBA00070471"/>
    </source>
</evidence>
<dbReference type="PANTHER" id="PTHR24286:SF169">
    <property type="entry name" value="CYTOCHROME P450 85A1"/>
    <property type="match status" value="1"/>
</dbReference>
<keyword evidence="7 27" id="KW-0479">Metal-binding</keyword>
<dbReference type="GO" id="GO:0016705">
    <property type="term" value="F:oxidoreductase activity, acting on paired donors, with incorporation or reduction of molecular oxygen"/>
    <property type="evidence" value="ECO:0007669"/>
    <property type="project" value="InterPro"/>
</dbReference>
<dbReference type="SUPFAM" id="SSF48264">
    <property type="entry name" value="Cytochrome P450"/>
    <property type="match status" value="1"/>
</dbReference>
<dbReference type="InterPro" id="IPR017972">
    <property type="entry name" value="Cyt_P450_CS"/>
</dbReference>
<keyword evidence="8" id="KW-1133">Transmembrane helix</keyword>
<dbReference type="Pfam" id="PF00067">
    <property type="entry name" value="p450"/>
    <property type="match status" value="1"/>
</dbReference>
<keyword evidence="9 28" id="KW-0560">Oxidoreductase</keyword>
<comment type="catalytic activity">
    <reaction evidence="17">
        <text>3-dehydro-6-deoxoteasterone + 2 reduced [NADPH--hemoprotein reductase] + 2 O2 = 3-dehydroteasterone + 2 oxidized [NADPH--hemoprotein reductase] + 3 H2O + 2 H(+)</text>
        <dbReference type="Rhea" id="RHEA:70039"/>
        <dbReference type="Rhea" id="RHEA-COMP:11964"/>
        <dbReference type="Rhea" id="RHEA-COMP:11965"/>
        <dbReference type="ChEBI" id="CHEBI:15377"/>
        <dbReference type="ChEBI" id="CHEBI:15378"/>
        <dbReference type="ChEBI" id="CHEBI:15379"/>
        <dbReference type="ChEBI" id="CHEBI:20000"/>
        <dbReference type="ChEBI" id="CHEBI:20710"/>
        <dbReference type="ChEBI" id="CHEBI:57618"/>
        <dbReference type="ChEBI" id="CHEBI:58210"/>
    </reaction>
    <physiologicalReaction direction="left-to-right" evidence="17">
        <dbReference type="Rhea" id="RHEA:70040"/>
    </physiologicalReaction>
</comment>
<keyword evidence="5 27" id="KW-0349">Heme</keyword>
<dbReference type="GO" id="GO:0016132">
    <property type="term" value="P:brassinosteroid biosynthetic process"/>
    <property type="evidence" value="ECO:0007669"/>
    <property type="project" value="TreeGrafter"/>
</dbReference>
<sequence>MVILGLVLGGALGFLFLCGVLLRWNDVKYRSEGLPPGTMGWPVFGETTEFLKHGPSFMKNQRARHGNLFKSHILGCPTVVSMDPEVNRFILMNEGKGLVPGYPQSMLDILGRWNIAAVHGALHKSMRGVLLSLIGPTAIREELLPKLDYFMRSHLCGWSGQTVDIQERTREIAFLTSLKLIAGIEAGKIADKLKEEFSMVVLGTLSLPIDLPGTNYRRAFQSRKKIVSMLRELVRERRRSSSTESRDMLSSLLQTEPKTGRELTDDQMIDLLITIIYSGYETVSTTSMMVLKYLHDHPRALQEVREEHLAIRRRKSTGEAIDWEDYKSMNVTRAVIYETMRLATIVNGVLRKTTEDLQIKGFTIPRGWKIYVYTRETNYDPFQYPEPLRFNPWRWQDKSLESHHYFTLFGGGSRLCPGKELGVVKISIFLHYFLTSYRWEEVGGEEILQFPRVEAAKGLHIRLRDY</sequence>
<feature type="binding site" description="axial binding residue" evidence="27">
    <location>
        <position position="416"/>
    </location>
    <ligand>
        <name>heme</name>
        <dbReference type="ChEBI" id="CHEBI:30413"/>
    </ligand>
    <ligandPart>
        <name>Fe</name>
        <dbReference type="ChEBI" id="CHEBI:18248"/>
    </ligandPart>
</feature>
<comment type="pathway">
    <text evidence="3">Hormone biosynthesis.</text>
</comment>
<dbReference type="PRINTS" id="PR00385">
    <property type="entry name" value="P450"/>
</dbReference>
<proteinExistence type="inferred from homology"/>
<comment type="catalytic activity">
    <reaction evidence="14">
        <text>3-dehydro-6alpha-hydroxyteasterone + reduced [NADPH--hemoprotein reductase] + O2 = 3-dehydroteasterone + oxidized [NADPH--hemoprotein reductase] + 2 H2O + H(+)</text>
        <dbReference type="Rhea" id="RHEA:69951"/>
        <dbReference type="Rhea" id="RHEA-COMP:11964"/>
        <dbReference type="Rhea" id="RHEA-COMP:11965"/>
        <dbReference type="ChEBI" id="CHEBI:15377"/>
        <dbReference type="ChEBI" id="CHEBI:15378"/>
        <dbReference type="ChEBI" id="CHEBI:15379"/>
        <dbReference type="ChEBI" id="CHEBI:20000"/>
        <dbReference type="ChEBI" id="CHEBI:57618"/>
        <dbReference type="ChEBI" id="CHEBI:58210"/>
        <dbReference type="ChEBI" id="CHEBI:188496"/>
    </reaction>
    <physiologicalReaction direction="left-to-right" evidence="14">
        <dbReference type="Rhea" id="RHEA:69952"/>
    </physiologicalReaction>
</comment>
<evidence type="ECO:0000256" key="4">
    <source>
        <dbReference type="ARBA" id="ARBA00010617"/>
    </source>
</evidence>
<dbReference type="Gene3D" id="1.10.630.10">
    <property type="entry name" value="Cytochrome P450"/>
    <property type="match status" value="1"/>
</dbReference>
<evidence type="ECO:0000256" key="16">
    <source>
        <dbReference type="ARBA" id="ARBA00051207"/>
    </source>
</evidence>
<dbReference type="CDD" id="cd11043">
    <property type="entry name" value="CYP90-like"/>
    <property type="match status" value="1"/>
</dbReference>
<dbReference type="GO" id="GO:0016125">
    <property type="term" value="P:sterol metabolic process"/>
    <property type="evidence" value="ECO:0007669"/>
    <property type="project" value="TreeGrafter"/>
</dbReference>
<evidence type="ECO:0000256" key="13">
    <source>
        <dbReference type="ARBA" id="ARBA00037910"/>
    </source>
</evidence>
<comment type="catalytic activity">
    <reaction evidence="19">
        <text>6-deoxoteasterone + reduced [NADPH--hemoprotein reductase] + O2 = 6alpha-hydroxyteasterone + oxidized [NADPH--hemoprotein reductase] + H2O + H(+)</text>
        <dbReference type="Rhea" id="RHEA:69959"/>
        <dbReference type="Rhea" id="RHEA-COMP:11964"/>
        <dbReference type="Rhea" id="RHEA-COMP:11965"/>
        <dbReference type="ChEBI" id="CHEBI:15377"/>
        <dbReference type="ChEBI" id="CHEBI:15378"/>
        <dbReference type="ChEBI" id="CHEBI:15379"/>
        <dbReference type="ChEBI" id="CHEBI:20716"/>
        <dbReference type="ChEBI" id="CHEBI:57618"/>
        <dbReference type="ChEBI" id="CHEBI:58210"/>
        <dbReference type="ChEBI" id="CHEBI:188499"/>
    </reaction>
    <physiologicalReaction direction="left-to-right" evidence="19">
        <dbReference type="Rhea" id="RHEA:69960"/>
    </physiologicalReaction>
</comment>
<comment type="subcellular location">
    <subcellularLocation>
        <location evidence="2">Membrane</location>
        <topology evidence="2">Single-pass membrane protein</topology>
    </subcellularLocation>
</comment>
<evidence type="ECO:0000256" key="10">
    <source>
        <dbReference type="ARBA" id="ARBA00023004"/>
    </source>
</evidence>
<evidence type="ECO:0000256" key="25">
    <source>
        <dbReference type="ARBA" id="ARBA00081289"/>
    </source>
</evidence>
<dbReference type="GO" id="GO:0009416">
    <property type="term" value="P:response to light stimulus"/>
    <property type="evidence" value="ECO:0007669"/>
    <property type="project" value="UniProtKB-ARBA"/>
</dbReference>
<keyword evidence="10 27" id="KW-0408">Iron</keyword>
<dbReference type="InterPro" id="IPR001128">
    <property type="entry name" value="Cyt_P450"/>
</dbReference>
<evidence type="ECO:0000256" key="5">
    <source>
        <dbReference type="ARBA" id="ARBA00022617"/>
    </source>
</evidence>
<comment type="catalytic activity">
    <reaction evidence="22">
        <text>6alpha-hydroxytyphasterol + reduced [NADPH--hemoprotein reductase] + O2 = teasterone + oxidized [NADPH--hemoprotein reductase] + 2 H2O + H(+)</text>
        <dbReference type="Rhea" id="RHEA:69963"/>
        <dbReference type="Rhea" id="RHEA-COMP:11964"/>
        <dbReference type="Rhea" id="RHEA-COMP:11965"/>
        <dbReference type="ChEBI" id="CHEBI:15377"/>
        <dbReference type="ChEBI" id="CHEBI:15378"/>
        <dbReference type="ChEBI" id="CHEBI:15379"/>
        <dbReference type="ChEBI" id="CHEBI:26863"/>
        <dbReference type="ChEBI" id="CHEBI:57618"/>
        <dbReference type="ChEBI" id="CHEBI:58210"/>
        <dbReference type="ChEBI" id="CHEBI:188495"/>
    </reaction>
    <physiologicalReaction direction="left-to-right" evidence="22">
        <dbReference type="Rhea" id="RHEA:69964"/>
    </physiologicalReaction>
</comment>
<evidence type="ECO:0000256" key="6">
    <source>
        <dbReference type="ARBA" id="ARBA00022692"/>
    </source>
</evidence>
<dbReference type="GO" id="GO:0004497">
    <property type="term" value="F:monooxygenase activity"/>
    <property type="evidence" value="ECO:0007669"/>
    <property type="project" value="UniProtKB-KW"/>
</dbReference>
<evidence type="ECO:0000256" key="21">
    <source>
        <dbReference type="ARBA" id="ARBA00052663"/>
    </source>
</evidence>
<protein>
    <recommendedName>
        <fullName evidence="23">Cytochrome P450 85A1</fullName>
    </recommendedName>
    <alternativeName>
        <fullName evidence="26">3-dehydroteasterone synthase</fullName>
    </alternativeName>
    <alternativeName>
        <fullName evidence="24">Teasterone synthase</fullName>
    </alternativeName>
    <alternativeName>
        <fullName evidence="25">Typhasterol synthase</fullName>
    </alternativeName>
</protein>
<evidence type="ECO:0000256" key="9">
    <source>
        <dbReference type="ARBA" id="ARBA00023002"/>
    </source>
</evidence>
<dbReference type="GO" id="GO:0010268">
    <property type="term" value="P:brassinosteroid homeostasis"/>
    <property type="evidence" value="ECO:0007669"/>
    <property type="project" value="TreeGrafter"/>
</dbReference>
<dbReference type="Proteomes" id="UP000663760">
    <property type="component" value="Chromosome 3"/>
</dbReference>
<dbReference type="GO" id="GO:0016020">
    <property type="term" value="C:membrane"/>
    <property type="evidence" value="ECO:0007669"/>
    <property type="project" value="UniProtKB-SubCell"/>
</dbReference>
<dbReference type="PRINTS" id="PR00463">
    <property type="entry name" value="EP450I"/>
</dbReference>
<comment type="catalytic activity">
    <reaction evidence="18">
        <text>6-deoxotyphasterol + 2 reduced [NADPH--hemoprotein reductase] + 2 O2 = typhasterol + 2 oxidized [NADPH--hemoprotein reductase] + 3 H2O + 2 H(+)</text>
        <dbReference type="Rhea" id="RHEA:70035"/>
        <dbReference type="Rhea" id="RHEA-COMP:11964"/>
        <dbReference type="Rhea" id="RHEA-COMP:11965"/>
        <dbReference type="ChEBI" id="CHEBI:15377"/>
        <dbReference type="ChEBI" id="CHEBI:15378"/>
        <dbReference type="ChEBI" id="CHEBI:15379"/>
        <dbReference type="ChEBI" id="CHEBI:20717"/>
        <dbReference type="ChEBI" id="CHEBI:27173"/>
        <dbReference type="ChEBI" id="CHEBI:57618"/>
        <dbReference type="ChEBI" id="CHEBI:58210"/>
    </reaction>
    <physiologicalReaction direction="left-to-right" evidence="18">
        <dbReference type="Rhea" id="RHEA:70036"/>
    </physiologicalReaction>
</comment>
<evidence type="ECO:0000256" key="26">
    <source>
        <dbReference type="ARBA" id="ARBA00083274"/>
    </source>
</evidence>
<comment type="cofactor">
    <cofactor evidence="1 27">
        <name>heme</name>
        <dbReference type="ChEBI" id="CHEBI:30413"/>
    </cofactor>
</comment>
<dbReference type="InterPro" id="IPR002401">
    <property type="entry name" value="Cyt_P450_E_grp-I"/>
</dbReference>
<comment type="catalytic activity">
    <reaction evidence="16">
        <text>6-deoxoteasterone + 2 reduced [NADPH--hemoprotein reductase] + 2 O2 = teasterone + 2 oxidized [NADPH--hemoprotein reductase] + 3 H2O + 2 H(+)</text>
        <dbReference type="Rhea" id="RHEA:70043"/>
        <dbReference type="Rhea" id="RHEA-COMP:11964"/>
        <dbReference type="Rhea" id="RHEA-COMP:11965"/>
        <dbReference type="ChEBI" id="CHEBI:15377"/>
        <dbReference type="ChEBI" id="CHEBI:15378"/>
        <dbReference type="ChEBI" id="CHEBI:15379"/>
        <dbReference type="ChEBI" id="CHEBI:20716"/>
        <dbReference type="ChEBI" id="CHEBI:26863"/>
        <dbReference type="ChEBI" id="CHEBI:57618"/>
        <dbReference type="ChEBI" id="CHEBI:58210"/>
    </reaction>
    <physiologicalReaction direction="left-to-right" evidence="16">
        <dbReference type="Rhea" id="RHEA:70044"/>
    </physiologicalReaction>
</comment>
<gene>
    <name evidence="29" type="ORF">SI8410_03004150</name>
</gene>
<dbReference type="PANTHER" id="PTHR24286">
    <property type="entry name" value="CYTOCHROME P450 26"/>
    <property type="match status" value="1"/>
</dbReference>
<evidence type="ECO:0000256" key="11">
    <source>
        <dbReference type="ARBA" id="ARBA00023033"/>
    </source>
</evidence>
<evidence type="ECO:0000256" key="7">
    <source>
        <dbReference type="ARBA" id="ARBA00022723"/>
    </source>
</evidence>
<comment type="similarity">
    <text evidence="4 28">Belongs to the cytochrome P450 family.</text>
</comment>
<comment type="catalytic activity">
    <reaction evidence="20">
        <text>6alpha-hydroxytyphasterol + reduced [NADPH--hemoprotein reductase] + O2 = typhasterol + oxidized [NADPH--hemoprotein reductase] + 2 H2O + H(+)</text>
        <dbReference type="Rhea" id="RHEA:69943"/>
        <dbReference type="Rhea" id="RHEA-COMP:11964"/>
        <dbReference type="Rhea" id="RHEA-COMP:11965"/>
        <dbReference type="ChEBI" id="CHEBI:15377"/>
        <dbReference type="ChEBI" id="CHEBI:15378"/>
        <dbReference type="ChEBI" id="CHEBI:15379"/>
        <dbReference type="ChEBI" id="CHEBI:27173"/>
        <dbReference type="ChEBI" id="CHEBI:57618"/>
        <dbReference type="ChEBI" id="CHEBI:58210"/>
        <dbReference type="ChEBI" id="CHEBI:188495"/>
    </reaction>
    <physiologicalReaction direction="left-to-right" evidence="20">
        <dbReference type="Rhea" id="RHEA:69944"/>
    </physiologicalReaction>
</comment>
<evidence type="ECO:0000256" key="27">
    <source>
        <dbReference type="PIRSR" id="PIRSR602401-1"/>
    </source>
</evidence>
<evidence type="ECO:0000256" key="1">
    <source>
        <dbReference type="ARBA" id="ARBA00001971"/>
    </source>
</evidence>
<evidence type="ECO:0000256" key="19">
    <source>
        <dbReference type="ARBA" id="ARBA00052277"/>
    </source>
</evidence>
<dbReference type="GO" id="GO:0005506">
    <property type="term" value="F:iron ion binding"/>
    <property type="evidence" value="ECO:0007669"/>
    <property type="project" value="InterPro"/>
</dbReference>
<dbReference type="EMBL" id="LR746266">
    <property type="protein sequence ID" value="CAA7393392.1"/>
    <property type="molecule type" value="Genomic_DNA"/>
</dbReference>
<evidence type="ECO:0000256" key="18">
    <source>
        <dbReference type="ARBA" id="ARBA00051555"/>
    </source>
</evidence>
<keyword evidence="30" id="KW-1185">Reference proteome</keyword>
<dbReference type="InterPro" id="IPR036396">
    <property type="entry name" value="Cyt_P450_sf"/>
</dbReference>
<dbReference type="PROSITE" id="PS00086">
    <property type="entry name" value="CYTOCHROME_P450"/>
    <property type="match status" value="1"/>
</dbReference>
<evidence type="ECO:0000256" key="15">
    <source>
        <dbReference type="ARBA" id="ARBA00050829"/>
    </source>
</evidence>
<evidence type="ECO:0000256" key="12">
    <source>
        <dbReference type="ARBA" id="ARBA00023136"/>
    </source>
</evidence>
<keyword evidence="12" id="KW-0472">Membrane</keyword>
<evidence type="ECO:0000256" key="8">
    <source>
        <dbReference type="ARBA" id="ARBA00022989"/>
    </source>
</evidence>
<evidence type="ECO:0000313" key="29">
    <source>
        <dbReference type="EMBL" id="CAA7393392.1"/>
    </source>
</evidence>
<evidence type="ECO:0000256" key="14">
    <source>
        <dbReference type="ARBA" id="ARBA00050490"/>
    </source>
</evidence>
<dbReference type="OrthoDB" id="1372046at2759"/>
<name>A0A7I8K6X7_SPIIN</name>
<keyword evidence="6" id="KW-0812">Transmembrane</keyword>
<evidence type="ECO:0000256" key="28">
    <source>
        <dbReference type="RuleBase" id="RU000461"/>
    </source>
</evidence>
<evidence type="ECO:0000256" key="24">
    <source>
        <dbReference type="ARBA" id="ARBA00076244"/>
    </source>
</evidence>
<evidence type="ECO:0000256" key="17">
    <source>
        <dbReference type="ARBA" id="ARBA00051512"/>
    </source>
</evidence>
<dbReference type="FunFam" id="1.10.630.10:FF:000045">
    <property type="entry name" value="Cytochrome P450 85A1"/>
    <property type="match status" value="1"/>
</dbReference>
<reference evidence="29" key="1">
    <citation type="submission" date="2020-02" db="EMBL/GenBank/DDBJ databases">
        <authorList>
            <person name="Scholz U."/>
            <person name="Mascher M."/>
            <person name="Fiebig A."/>
        </authorList>
    </citation>
    <scope>NUCLEOTIDE SEQUENCE</scope>
</reference>
<comment type="catalytic activity">
    <reaction evidence="21">
        <text>6-deoxotyphasterol + reduced [NADPH--hemoprotein reductase] + O2 = 6alpha-hydroxytyphasterol + oxidized [NADPH--hemoprotein reductase] + H2O + H(+)</text>
        <dbReference type="Rhea" id="RHEA:69939"/>
        <dbReference type="Rhea" id="RHEA-COMP:11964"/>
        <dbReference type="Rhea" id="RHEA-COMP:11965"/>
        <dbReference type="ChEBI" id="CHEBI:15377"/>
        <dbReference type="ChEBI" id="CHEBI:15378"/>
        <dbReference type="ChEBI" id="CHEBI:15379"/>
        <dbReference type="ChEBI" id="CHEBI:20717"/>
        <dbReference type="ChEBI" id="CHEBI:57618"/>
        <dbReference type="ChEBI" id="CHEBI:58210"/>
        <dbReference type="ChEBI" id="CHEBI:188495"/>
    </reaction>
    <physiologicalReaction direction="left-to-right" evidence="21">
        <dbReference type="Rhea" id="RHEA:69940"/>
    </physiologicalReaction>
</comment>
<evidence type="ECO:0000256" key="2">
    <source>
        <dbReference type="ARBA" id="ARBA00004167"/>
    </source>
</evidence>
<keyword evidence="11 28" id="KW-0503">Monooxygenase</keyword>
<dbReference type="AlphaFoldDB" id="A0A7I8K6X7"/>
<dbReference type="GO" id="GO:0020037">
    <property type="term" value="F:heme binding"/>
    <property type="evidence" value="ECO:0007669"/>
    <property type="project" value="InterPro"/>
</dbReference>
<evidence type="ECO:0000256" key="3">
    <source>
        <dbReference type="ARBA" id="ARBA00004972"/>
    </source>
</evidence>
<organism evidence="29 30">
    <name type="scientific">Spirodela intermedia</name>
    <name type="common">Intermediate duckweed</name>
    <dbReference type="NCBI Taxonomy" id="51605"/>
    <lineage>
        <taxon>Eukaryota</taxon>
        <taxon>Viridiplantae</taxon>
        <taxon>Streptophyta</taxon>
        <taxon>Embryophyta</taxon>
        <taxon>Tracheophyta</taxon>
        <taxon>Spermatophyta</taxon>
        <taxon>Magnoliopsida</taxon>
        <taxon>Liliopsida</taxon>
        <taxon>Araceae</taxon>
        <taxon>Lemnoideae</taxon>
        <taxon>Spirodela</taxon>
    </lineage>
</organism>
<accession>A0A7I8K6X7</accession>
<comment type="pathway">
    <text evidence="13">Plant hormone biosynthesis; brassinosteroid biosynthesis.</text>
</comment>
<evidence type="ECO:0000256" key="22">
    <source>
        <dbReference type="ARBA" id="ARBA00052743"/>
    </source>
</evidence>
<evidence type="ECO:0000256" key="20">
    <source>
        <dbReference type="ARBA" id="ARBA00052499"/>
    </source>
</evidence>
<evidence type="ECO:0000313" key="30">
    <source>
        <dbReference type="Proteomes" id="UP000663760"/>
    </source>
</evidence>